<feature type="region of interest" description="Disordered" evidence="10">
    <location>
        <begin position="681"/>
        <end position="705"/>
    </location>
</feature>
<evidence type="ECO:0000256" key="3">
    <source>
        <dbReference type="ARBA" id="ARBA00022679"/>
    </source>
</evidence>
<evidence type="ECO:0000313" key="12">
    <source>
        <dbReference type="EMBL" id="KAF6063060.1"/>
    </source>
</evidence>
<dbReference type="Gene3D" id="3.30.200.20">
    <property type="entry name" value="Phosphorylase Kinase, domain 1"/>
    <property type="match status" value="1"/>
</dbReference>
<dbReference type="PANTHER" id="PTHR24343:SF113">
    <property type="entry name" value="NITROGEN PERMEASE REACTIVATOR PROTEIN-RELATED"/>
    <property type="match status" value="1"/>
</dbReference>
<evidence type="ECO:0000256" key="10">
    <source>
        <dbReference type="SAM" id="MobiDB-lite"/>
    </source>
</evidence>
<feature type="compositionally biased region" description="Polar residues" evidence="10">
    <location>
        <begin position="340"/>
        <end position="351"/>
    </location>
</feature>
<dbReference type="FunFam" id="1.10.510.10:FF:000919">
    <property type="entry name" value="NPR1p Protein kinase"/>
    <property type="match status" value="1"/>
</dbReference>
<evidence type="ECO:0000256" key="5">
    <source>
        <dbReference type="ARBA" id="ARBA00022777"/>
    </source>
</evidence>
<feature type="compositionally biased region" description="Polar residues" evidence="10">
    <location>
        <begin position="372"/>
        <end position="381"/>
    </location>
</feature>
<dbReference type="GO" id="GO:0004674">
    <property type="term" value="F:protein serine/threonine kinase activity"/>
    <property type="evidence" value="ECO:0007669"/>
    <property type="project" value="UniProtKB-KW"/>
</dbReference>
<evidence type="ECO:0000256" key="4">
    <source>
        <dbReference type="ARBA" id="ARBA00022741"/>
    </source>
</evidence>
<feature type="binding site" evidence="9">
    <location>
        <position position="444"/>
    </location>
    <ligand>
        <name>ATP</name>
        <dbReference type="ChEBI" id="CHEBI:30616"/>
    </ligand>
</feature>
<name>A0A8H6BTC9_CANAX</name>
<evidence type="ECO:0000313" key="13">
    <source>
        <dbReference type="Proteomes" id="UP000536275"/>
    </source>
</evidence>
<dbReference type="EMBL" id="JABWAD010000061">
    <property type="protein sequence ID" value="KAF6063060.1"/>
    <property type="molecule type" value="Genomic_DNA"/>
</dbReference>
<dbReference type="InterPro" id="IPR000719">
    <property type="entry name" value="Prot_kinase_dom"/>
</dbReference>
<gene>
    <name evidence="12" type="ORF">FOB64_006075</name>
</gene>
<dbReference type="PROSITE" id="PS00107">
    <property type="entry name" value="PROTEIN_KINASE_ATP"/>
    <property type="match status" value="1"/>
</dbReference>
<dbReference type="Pfam" id="PF00069">
    <property type="entry name" value="Pkinase"/>
    <property type="match status" value="1"/>
</dbReference>
<evidence type="ECO:0000256" key="1">
    <source>
        <dbReference type="ARBA" id="ARBA00012513"/>
    </source>
</evidence>
<dbReference type="SUPFAM" id="SSF56112">
    <property type="entry name" value="Protein kinase-like (PK-like)"/>
    <property type="match status" value="1"/>
</dbReference>
<evidence type="ECO:0000256" key="2">
    <source>
        <dbReference type="ARBA" id="ARBA00022527"/>
    </source>
</evidence>
<dbReference type="Proteomes" id="UP000536275">
    <property type="component" value="Unassembled WGS sequence"/>
</dbReference>
<proteinExistence type="predicted"/>
<organism evidence="12 13">
    <name type="scientific">Candida albicans</name>
    <name type="common">Yeast</name>
    <dbReference type="NCBI Taxonomy" id="5476"/>
    <lineage>
        <taxon>Eukaryota</taxon>
        <taxon>Fungi</taxon>
        <taxon>Dikarya</taxon>
        <taxon>Ascomycota</taxon>
        <taxon>Saccharomycotina</taxon>
        <taxon>Pichiomycetes</taxon>
        <taxon>Debaryomycetaceae</taxon>
        <taxon>Candida/Lodderomyces clade</taxon>
        <taxon>Candida</taxon>
    </lineage>
</organism>
<accession>A0A8H6BTC9</accession>
<reference evidence="12 13" key="1">
    <citation type="submission" date="2020-03" db="EMBL/GenBank/DDBJ databases">
        <title>FDA dAtabase for Regulatory Grade micrObial Sequences (FDA-ARGOS): Supporting development and validation of Infectious Disease Dx tests.</title>
        <authorList>
            <person name="Campos J."/>
            <person name="Goldberg B."/>
            <person name="Tallon L."/>
            <person name="Sadzewicz L."/>
            <person name="Vavikolanu K."/>
            <person name="Mehta A."/>
            <person name="Aluvathingal J."/>
            <person name="Nadendla S."/>
            <person name="Nandy P."/>
            <person name="Geyer C."/>
            <person name="Yan Y."/>
            <person name="Sichtig H."/>
        </authorList>
    </citation>
    <scope>NUCLEOTIDE SEQUENCE [LARGE SCALE GENOMIC DNA]</scope>
    <source>
        <strain evidence="12 13">FDAARGOS_656</strain>
    </source>
</reference>
<keyword evidence="6 9" id="KW-0067">ATP-binding</keyword>
<feature type="compositionally biased region" description="Low complexity" evidence="10">
    <location>
        <begin position="122"/>
        <end position="145"/>
    </location>
</feature>
<comment type="caution">
    <text evidence="12">The sequence shown here is derived from an EMBL/GenBank/DDBJ whole genome shotgun (WGS) entry which is preliminary data.</text>
</comment>
<evidence type="ECO:0000256" key="8">
    <source>
        <dbReference type="ARBA" id="ARBA00048679"/>
    </source>
</evidence>
<evidence type="ECO:0000256" key="9">
    <source>
        <dbReference type="PROSITE-ProRule" id="PRU10141"/>
    </source>
</evidence>
<evidence type="ECO:0000256" key="6">
    <source>
        <dbReference type="ARBA" id="ARBA00022840"/>
    </source>
</evidence>
<comment type="catalytic activity">
    <reaction evidence="7">
        <text>L-threonyl-[protein] + ATP = O-phospho-L-threonyl-[protein] + ADP + H(+)</text>
        <dbReference type="Rhea" id="RHEA:46608"/>
        <dbReference type="Rhea" id="RHEA-COMP:11060"/>
        <dbReference type="Rhea" id="RHEA-COMP:11605"/>
        <dbReference type="ChEBI" id="CHEBI:15378"/>
        <dbReference type="ChEBI" id="CHEBI:30013"/>
        <dbReference type="ChEBI" id="CHEBI:30616"/>
        <dbReference type="ChEBI" id="CHEBI:61977"/>
        <dbReference type="ChEBI" id="CHEBI:456216"/>
        <dbReference type="EC" id="2.7.11.1"/>
    </reaction>
</comment>
<keyword evidence="2" id="KW-0723">Serine/threonine-protein kinase</keyword>
<dbReference type="PROSITE" id="PS50011">
    <property type="entry name" value="PROTEIN_KINASE_DOM"/>
    <property type="match status" value="1"/>
</dbReference>
<evidence type="ECO:0000259" key="11">
    <source>
        <dbReference type="PROSITE" id="PS50011"/>
    </source>
</evidence>
<sequence length="791" mass="86189">MSTDIENTSQQSQSPQQPQQQQQQQQQQQPQQPMSSLTKLLHESTSTLASPVLSRNTSEVTFKDQGRRTPEILNISDTVDAKSPGITIDVSKPKPSPIDTDGMNVEPQAVHGFDPSPNTKVSFSSPFSPTSPFTRQSSNSFSSNQAFQNTRGAVASPRYIKNNSVSHSSVFMGGESLSSSIPYSAPGGGRGNPASHSGNTGSLQRENSFSSLNTSDSNSSAHIPNLPNGQPINSIHIQSPQVSASSIDSRFVVSKQRIAQAQAQASLSSSQRSNSQSGLSFFFSQKSKPAVKRDSTTDLGAFYNNSYQDRDAPIVSGSPNSYLRQNLLSASSGASGAMNIPNSLNGQTNNGYQSPSSFSASTSNTSYSQSPGTNSSSVTRSSTLQNKMNYHERRQSVSGIVNNSQQLPFSKRYHSKNAESLGAGAGGSVRLLTRVSDGLTFAVKEFRAKYQNESKRDYAKKITGEYCIGSTLKHPNIIETVEICYENERIHQVMEYCDFDLFAIVMSNKMSREEINCCFKQILAGVHYLHSMGLAHRDLKLDNCVIDKRGIVKIIDFGSAVVFSYPFTKTLIEAQGIVGSDPYLAPEVCVFNKYDPRPVDVWSVAIIYCCMMLKKFPWKVPKLSDSSFKLFASRGEFIPISEMLKKTPNDMEKSNSNGSSGGGLSNLEDISEALEDEITAGAKQKPSTTGQNGATANGKDHTSSETGANRLLLALPEDCRRLIGRMVELAPACRITIDEVLNDSWLKSVNMCTVEESSPGVFEVIKCEDHEHTQVDQSKAHIAAFEKNKKK</sequence>
<feature type="region of interest" description="Disordered" evidence="10">
    <location>
        <begin position="120"/>
        <end position="145"/>
    </location>
</feature>
<dbReference type="AlphaFoldDB" id="A0A8H6BTC9"/>
<dbReference type="InterPro" id="IPR008271">
    <property type="entry name" value="Ser/Thr_kinase_AS"/>
</dbReference>
<dbReference type="PANTHER" id="PTHR24343">
    <property type="entry name" value="SERINE/THREONINE KINASE"/>
    <property type="match status" value="1"/>
</dbReference>
<dbReference type="GO" id="GO:0030447">
    <property type="term" value="P:filamentous growth"/>
    <property type="evidence" value="ECO:0007669"/>
    <property type="project" value="UniProtKB-ARBA"/>
</dbReference>
<dbReference type="InterPro" id="IPR011009">
    <property type="entry name" value="Kinase-like_dom_sf"/>
</dbReference>
<feature type="compositionally biased region" description="Low complexity" evidence="10">
    <location>
        <begin position="9"/>
        <end position="33"/>
    </location>
</feature>
<keyword evidence="4 9" id="KW-0547">Nucleotide-binding</keyword>
<dbReference type="GO" id="GO:0005829">
    <property type="term" value="C:cytosol"/>
    <property type="evidence" value="ECO:0007669"/>
    <property type="project" value="TreeGrafter"/>
</dbReference>
<feature type="compositionally biased region" description="Low complexity" evidence="10">
    <location>
        <begin position="352"/>
        <end position="371"/>
    </location>
</feature>
<feature type="compositionally biased region" description="Polar residues" evidence="10">
    <location>
        <begin position="685"/>
        <end position="695"/>
    </location>
</feature>
<keyword evidence="3" id="KW-0808">Transferase</keyword>
<keyword evidence="5 12" id="KW-0418">Kinase</keyword>
<evidence type="ECO:0000256" key="7">
    <source>
        <dbReference type="ARBA" id="ARBA00047899"/>
    </source>
</evidence>
<protein>
    <recommendedName>
        <fullName evidence="1">non-specific serine/threonine protein kinase</fullName>
        <ecNumber evidence="1">2.7.11.1</ecNumber>
    </recommendedName>
</protein>
<feature type="compositionally biased region" description="Polar residues" evidence="10">
    <location>
        <begin position="194"/>
        <end position="206"/>
    </location>
</feature>
<dbReference type="EC" id="2.7.11.1" evidence="1"/>
<feature type="compositionally biased region" description="Polar residues" evidence="10">
    <location>
        <begin position="34"/>
        <end position="52"/>
    </location>
</feature>
<comment type="catalytic activity">
    <reaction evidence="8">
        <text>L-seryl-[protein] + ATP = O-phospho-L-seryl-[protein] + ADP + H(+)</text>
        <dbReference type="Rhea" id="RHEA:17989"/>
        <dbReference type="Rhea" id="RHEA-COMP:9863"/>
        <dbReference type="Rhea" id="RHEA-COMP:11604"/>
        <dbReference type="ChEBI" id="CHEBI:15378"/>
        <dbReference type="ChEBI" id="CHEBI:29999"/>
        <dbReference type="ChEBI" id="CHEBI:30616"/>
        <dbReference type="ChEBI" id="CHEBI:83421"/>
        <dbReference type="ChEBI" id="CHEBI:456216"/>
        <dbReference type="EC" id="2.7.11.1"/>
    </reaction>
</comment>
<dbReference type="Gene3D" id="1.10.510.10">
    <property type="entry name" value="Transferase(Phosphotransferase) domain 1"/>
    <property type="match status" value="1"/>
</dbReference>
<dbReference type="SMART" id="SM00220">
    <property type="entry name" value="S_TKc"/>
    <property type="match status" value="1"/>
</dbReference>
<feature type="region of interest" description="Disordered" evidence="10">
    <location>
        <begin position="339"/>
        <end position="381"/>
    </location>
</feature>
<feature type="region of interest" description="Disordered" evidence="10">
    <location>
        <begin position="1"/>
        <end position="52"/>
    </location>
</feature>
<feature type="region of interest" description="Disordered" evidence="10">
    <location>
        <begin position="182"/>
        <end position="235"/>
    </location>
</feature>
<dbReference type="InterPro" id="IPR017441">
    <property type="entry name" value="Protein_kinase_ATP_BS"/>
</dbReference>
<dbReference type="PROSITE" id="PS00108">
    <property type="entry name" value="PROTEIN_KINASE_ST"/>
    <property type="match status" value="1"/>
</dbReference>
<feature type="compositionally biased region" description="Low complexity" evidence="10">
    <location>
        <begin position="207"/>
        <end position="220"/>
    </location>
</feature>
<feature type="domain" description="Protein kinase" evidence="11">
    <location>
        <begin position="415"/>
        <end position="746"/>
    </location>
</feature>
<dbReference type="GO" id="GO:0005524">
    <property type="term" value="F:ATP binding"/>
    <property type="evidence" value="ECO:0007669"/>
    <property type="project" value="UniProtKB-UniRule"/>
</dbReference>